<keyword evidence="2" id="KW-1185">Reference proteome</keyword>
<protein>
    <submittedName>
        <fullName evidence="1">NAD(P)H-hydrate dehydratase</fullName>
    </submittedName>
</protein>
<name>A0AC61QJQ9_9BACT</name>
<evidence type="ECO:0000313" key="2">
    <source>
        <dbReference type="Proteomes" id="UP000294588"/>
    </source>
</evidence>
<accession>A0AC61QJQ9</accession>
<proteinExistence type="predicted"/>
<comment type="caution">
    <text evidence="1">The sequence shown here is derived from an EMBL/GenBank/DDBJ whole genome shotgun (WGS) entry which is preliminary data.</text>
</comment>
<reference evidence="1" key="1">
    <citation type="submission" date="2019-03" db="EMBL/GenBank/DDBJ databases">
        <title>Candidatus Syntrophosphaera thermopropionivorans: a novel player in syntrophic propionate oxidation during anaerobic digestion.</title>
        <authorList>
            <person name="Dyksma S."/>
        </authorList>
    </citation>
    <scope>NUCLEOTIDE SEQUENCE</scope>
    <source>
        <strain evidence="1">W5</strain>
    </source>
</reference>
<evidence type="ECO:0000313" key="1">
    <source>
        <dbReference type="EMBL" id="TDF73411.1"/>
    </source>
</evidence>
<dbReference type="EMBL" id="SMOG01000006">
    <property type="protein sequence ID" value="TDF73411.1"/>
    <property type="molecule type" value="Genomic_DNA"/>
</dbReference>
<sequence>MKYLLSTEQMRELDRRTIKECNLSSRILMETAGKGCADLLVREFPAQMENGILILCGNGNNGGDGAVLARWLHHYGYVVTLVNIQLGNLSSETKTNFAICQSLGIKVHKVKSEKHLGWLKEMVSMHSMVVDAIFGIGFKGELEPWLKELFFYISAFAEFKVALDIPSGLNADTGNTEMAIWVDATLCIANLKLGHIIGLGREICGKLYIVDIGIPALFYEDDDNYVRLFTEKDFFPPIRISTYHKNDYGKVYIFGGISGYTGASIMAARAALRAGCGYAFVLYRKRLMSIYSVKLTEALNQPIPENPEDNLPDERALQDILSNATAVLIGPGLGKDEFARKLLEITIKFVDLPLVIDADGLNLLAENPDLYPYLAKPNVLITPHWGEFIRLAKIEKSDLQADCLRELKAFVDKYQAQVLLKSHFSIFCNREEIWVNISGNDGLATGGSGDVLSGIITSFLAQGLSISEAAINASYLLGATAEKLAKKRATASILPSDIIDNLFIKDL</sequence>
<dbReference type="Proteomes" id="UP000294588">
    <property type="component" value="Unassembled WGS sequence"/>
</dbReference>
<organism evidence="1 2">
    <name type="scientific">Candidatus Syntrophosphaera thermopropionivorans</name>
    <dbReference type="NCBI Taxonomy" id="2593015"/>
    <lineage>
        <taxon>Bacteria</taxon>
        <taxon>Pseudomonadati</taxon>
        <taxon>Candidatus Cloacimonadota</taxon>
        <taxon>Candidatus Cloacimonadia</taxon>
        <taxon>Candidatus Cloacimonadales</taxon>
        <taxon>Candidatus Cloacimonadaceae</taxon>
        <taxon>Candidatus Syntrophosphaera</taxon>
    </lineage>
</organism>
<gene>
    <name evidence="1" type="ORF">E0946_03360</name>
</gene>